<evidence type="ECO:0000313" key="2">
    <source>
        <dbReference type="EMBL" id="CAG7678977.1"/>
    </source>
</evidence>
<evidence type="ECO:0000313" key="3">
    <source>
        <dbReference type="Proteomes" id="UP000708208"/>
    </source>
</evidence>
<protein>
    <submittedName>
        <fullName evidence="2">Uncharacterized protein</fullName>
    </submittedName>
</protein>
<keyword evidence="1" id="KW-0472">Membrane</keyword>
<feature type="non-terminal residue" evidence="2">
    <location>
        <position position="1"/>
    </location>
</feature>
<organism evidence="2 3">
    <name type="scientific">Allacma fusca</name>
    <dbReference type="NCBI Taxonomy" id="39272"/>
    <lineage>
        <taxon>Eukaryota</taxon>
        <taxon>Metazoa</taxon>
        <taxon>Ecdysozoa</taxon>
        <taxon>Arthropoda</taxon>
        <taxon>Hexapoda</taxon>
        <taxon>Collembola</taxon>
        <taxon>Symphypleona</taxon>
        <taxon>Sminthuridae</taxon>
        <taxon>Allacma</taxon>
    </lineage>
</organism>
<keyword evidence="1" id="KW-1133">Transmembrane helix</keyword>
<sequence>LVFTLKERQIQSPIAATSGVVVLHSFTVVIGLCSGSWDKIRSFNSRVHFSI</sequence>
<keyword evidence="3" id="KW-1185">Reference proteome</keyword>
<evidence type="ECO:0000256" key="1">
    <source>
        <dbReference type="SAM" id="Phobius"/>
    </source>
</evidence>
<keyword evidence="1" id="KW-0812">Transmembrane</keyword>
<dbReference type="Proteomes" id="UP000708208">
    <property type="component" value="Unassembled WGS sequence"/>
</dbReference>
<dbReference type="AlphaFoldDB" id="A0A8J2J492"/>
<comment type="caution">
    <text evidence="2">The sequence shown here is derived from an EMBL/GenBank/DDBJ whole genome shotgun (WGS) entry which is preliminary data.</text>
</comment>
<accession>A0A8J2J492</accession>
<reference evidence="2" key="1">
    <citation type="submission" date="2021-06" db="EMBL/GenBank/DDBJ databases">
        <authorList>
            <person name="Hodson N. C."/>
            <person name="Mongue J. A."/>
            <person name="Jaron S. K."/>
        </authorList>
    </citation>
    <scope>NUCLEOTIDE SEQUENCE</scope>
</reference>
<name>A0A8J2J492_9HEXA</name>
<feature type="transmembrane region" description="Helical" evidence="1">
    <location>
        <begin position="14"/>
        <end position="37"/>
    </location>
</feature>
<gene>
    <name evidence="2" type="ORF">AFUS01_LOCUS2656</name>
</gene>
<proteinExistence type="predicted"/>
<dbReference type="EMBL" id="CAJVCH010015340">
    <property type="protein sequence ID" value="CAG7678977.1"/>
    <property type="molecule type" value="Genomic_DNA"/>
</dbReference>